<keyword evidence="3" id="KW-1185">Reference proteome</keyword>
<feature type="signal peptide" evidence="1">
    <location>
        <begin position="1"/>
        <end position="19"/>
    </location>
</feature>
<evidence type="ECO:0000313" key="3">
    <source>
        <dbReference type="Proteomes" id="UP000314294"/>
    </source>
</evidence>
<sequence>MASTSVLLLQLLMASLAAASHFFGGSTTYSYKGQNPDGSLRVDIRSRETFDGCQYSLYWNCYQSHCGYIRSNEVGVIDRSTNAPRYNRQWAASCCWVAKRNGSPWWRLQASLDLGSRSDTGKPNRSPDVAILPLLR</sequence>
<keyword evidence="1" id="KW-0732">Signal</keyword>
<evidence type="ECO:0000313" key="2">
    <source>
        <dbReference type="EMBL" id="TNN29186.1"/>
    </source>
</evidence>
<organism evidence="2 3">
    <name type="scientific">Liparis tanakae</name>
    <name type="common">Tanaka's snailfish</name>
    <dbReference type="NCBI Taxonomy" id="230148"/>
    <lineage>
        <taxon>Eukaryota</taxon>
        <taxon>Metazoa</taxon>
        <taxon>Chordata</taxon>
        <taxon>Craniata</taxon>
        <taxon>Vertebrata</taxon>
        <taxon>Euteleostomi</taxon>
        <taxon>Actinopterygii</taxon>
        <taxon>Neopterygii</taxon>
        <taxon>Teleostei</taxon>
        <taxon>Neoteleostei</taxon>
        <taxon>Acanthomorphata</taxon>
        <taxon>Eupercaria</taxon>
        <taxon>Perciformes</taxon>
        <taxon>Cottioidei</taxon>
        <taxon>Cottales</taxon>
        <taxon>Liparidae</taxon>
        <taxon>Liparis</taxon>
    </lineage>
</organism>
<dbReference type="Proteomes" id="UP000314294">
    <property type="component" value="Unassembled WGS sequence"/>
</dbReference>
<reference evidence="2 3" key="1">
    <citation type="submission" date="2019-03" db="EMBL/GenBank/DDBJ databases">
        <title>First draft genome of Liparis tanakae, snailfish: a comprehensive survey of snailfish specific genes.</title>
        <authorList>
            <person name="Kim W."/>
            <person name="Song I."/>
            <person name="Jeong J.-H."/>
            <person name="Kim D."/>
            <person name="Kim S."/>
            <person name="Ryu S."/>
            <person name="Song J.Y."/>
            <person name="Lee S.K."/>
        </authorList>
    </citation>
    <scope>NUCLEOTIDE SEQUENCE [LARGE SCALE GENOMIC DNA]</scope>
    <source>
        <tissue evidence="2">Muscle</tissue>
    </source>
</reference>
<comment type="caution">
    <text evidence="2">The sequence shown here is derived from an EMBL/GenBank/DDBJ whole genome shotgun (WGS) entry which is preliminary data.</text>
</comment>
<dbReference type="EMBL" id="SRLO01005959">
    <property type="protein sequence ID" value="TNN29186.1"/>
    <property type="molecule type" value="Genomic_DNA"/>
</dbReference>
<dbReference type="OrthoDB" id="10063988at2759"/>
<evidence type="ECO:0000256" key="1">
    <source>
        <dbReference type="SAM" id="SignalP"/>
    </source>
</evidence>
<name>A0A4Z2EJZ6_9TELE</name>
<dbReference type="AlphaFoldDB" id="A0A4Z2EJZ6"/>
<feature type="chain" id="PRO_5021380801" evidence="1">
    <location>
        <begin position="20"/>
        <end position="136"/>
    </location>
</feature>
<protein>
    <submittedName>
        <fullName evidence="2">Uncharacterized protein</fullName>
    </submittedName>
</protein>
<proteinExistence type="predicted"/>
<gene>
    <name evidence="2" type="ORF">EYF80_060666</name>
</gene>
<accession>A0A4Z2EJZ6</accession>